<dbReference type="InterPro" id="IPR012337">
    <property type="entry name" value="RNaseH-like_sf"/>
</dbReference>
<proteinExistence type="predicted"/>
<dbReference type="AlphaFoldDB" id="A0A3P6BS64"/>
<evidence type="ECO:0000259" key="1">
    <source>
        <dbReference type="Pfam" id="PF13456"/>
    </source>
</evidence>
<dbReference type="GO" id="GO:0003676">
    <property type="term" value="F:nucleic acid binding"/>
    <property type="evidence" value="ECO:0007669"/>
    <property type="project" value="InterPro"/>
</dbReference>
<dbReference type="EMBL" id="LR031574">
    <property type="protein sequence ID" value="VDC99141.1"/>
    <property type="molecule type" value="Genomic_DNA"/>
</dbReference>
<dbReference type="InterPro" id="IPR044730">
    <property type="entry name" value="RNase_H-like_dom_plant"/>
</dbReference>
<evidence type="ECO:0000313" key="2">
    <source>
        <dbReference type="EMBL" id="CAG7902742.1"/>
    </source>
</evidence>
<dbReference type="GO" id="GO:0004523">
    <property type="term" value="F:RNA-DNA hybrid ribonuclease activity"/>
    <property type="evidence" value="ECO:0007669"/>
    <property type="project" value="InterPro"/>
</dbReference>
<evidence type="ECO:0000313" key="3">
    <source>
        <dbReference type="EMBL" id="VDC99141.1"/>
    </source>
</evidence>
<feature type="domain" description="RNase H type-1" evidence="1">
    <location>
        <begin position="33"/>
        <end position="153"/>
    </location>
</feature>
<reference evidence="3" key="1">
    <citation type="submission" date="2018-11" db="EMBL/GenBank/DDBJ databases">
        <authorList>
            <consortium name="Genoscope - CEA"/>
            <person name="William W."/>
        </authorList>
    </citation>
    <scope>NUCLEOTIDE SEQUENCE</scope>
</reference>
<dbReference type="InterPro" id="IPR052929">
    <property type="entry name" value="RNase_H-like_EbsB-rel"/>
</dbReference>
<accession>A0A3P6BS64</accession>
<dbReference type="PANTHER" id="PTHR47074">
    <property type="entry name" value="BNAC02G40300D PROTEIN"/>
    <property type="match status" value="1"/>
</dbReference>
<name>A0A3P6BS64_BRACM</name>
<dbReference type="Pfam" id="PF13456">
    <property type="entry name" value="RVT_3"/>
    <property type="match status" value="1"/>
</dbReference>
<gene>
    <name evidence="3" type="ORF">BRAA07T29876Z</name>
    <name evidence="2" type="ORF">BRAPAZ1V2_A07P23860.2</name>
</gene>
<dbReference type="Proteomes" id="UP000694005">
    <property type="component" value="Chromosome A07"/>
</dbReference>
<protein>
    <recommendedName>
        <fullName evidence="1">RNase H type-1 domain-containing protein</fullName>
    </recommendedName>
</protein>
<dbReference type="Gene3D" id="3.30.420.10">
    <property type="entry name" value="Ribonuclease H-like superfamily/Ribonuclease H"/>
    <property type="match status" value="1"/>
</dbReference>
<sequence>MLQQDQQHLAGQQCIQTIQKRWRRPEIDWIKCNVDGSFVYDKNPSTMGWILRDSNGVYRGAGQAIGRRVKNAIESELQVLIVAMQHCWSKGYKRVIFESDCQKMIKLLNKQGLHFDGYNWIREIDWWKQKFQDIKFTWIAREGNKAADKLAKSPLPPLQSNVCFSLLCS</sequence>
<dbReference type="CDD" id="cd06222">
    <property type="entry name" value="RNase_H_like"/>
    <property type="match status" value="1"/>
</dbReference>
<organism evidence="3">
    <name type="scientific">Brassica campestris</name>
    <name type="common">Field mustard</name>
    <dbReference type="NCBI Taxonomy" id="3711"/>
    <lineage>
        <taxon>Eukaryota</taxon>
        <taxon>Viridiplantae</taxon>
        <taxon>Streptophyta</taxon>
        <taxon>Embryophyta</taxon>
        <taxon>Tracheophyta</taxon>
        <taxon>Spermatophyta</taxon>
        <taxon>Magnoliopsida</taxon>
        <taxon>eudicotyledons</taxon>
        <taxon>Gunneridae</taxon>
        <taxon>Pentapetalae</taxon>
        <taxon>rosids</taxon>
        <taxon>malvids</taxon>
        <taxon>Brassicales</taxon>
        <taxon>Brassicaceae</taxon>
        <taxon>Brassiceae</taxon>
        <taxon>Brassica</taxon>
    </lineage>
</organism>
<dbReference type="SUPFAM" id="SSF53098">
    <property type="entry name" value="Ribonuclease H-like"/>
    <property type="match status" value="1"/>
</dbReference>
<dbReference type="InterPro" id="IPR036397">
    <property type="entry name" value="RNaseH_sf"/>
</dbReference>
<dbReference type="EMBL" id="LS974623">
    <property type="protein sequence ID" value="CAG7902742.1"/>
    <property type="molecule type" value="Genomic_DNA"/>
</dbReference>
<dbReference type="Gramene" id="A07p23860.2_BraZ1">
    <property type="protein sequence ID" value="A07p23860.2_BraZ1.CDS.1"/>
    <property type="gene ID" value="A07g23860.2_BraZ1"/>
</dbReference>
<dbReference type="PANTHER" id="PTHR47074:SF78">
    <property type="entry name" value="GB|AAF30348.1-RELATED"/>
    <property type="match status" value="1"/>
</dbReference>
<dbReference type="InterPro" id="IPR002156">
    <property type="entry name" value="RNaseH_domain"/>
</dbReference>